<feature type="domain" description="AAA-ATPase-like" evidence="1">
    <location>
        <begin position="27"/>
        <end position="261"/>
    </location>
</feature>
<protein>
    <submittedName>
        <fullName evidence="2">AAA family ATPase</fullName>
    </submittedName>
</protein>
<evidence type="ECO:0000259" key="1">
    <source>
        <dbReference type="Pfam" id="PF09820"/>
    </source>
</evidence>
<dbReference type="AlphaFoldDB" id="A0A9D9GQ06"/>
<accession>A0A9D9GQ06</accession>
<dbReference type="EMBL" id="JADINH010000115">
    <property type="protein sequence ID" value="MBO8415822.1"/>
    <property type="molecule type" value="Genomic_DNA"/>
</dbReference>
<dbReference type="Proteomes" id="UP000823631">
    <property type="component" value="Unassembled WGS sequence"/>
</dbReference>
<organism evidence="2 3">
    <name type="scientific">Candidatus Avisuccinivibrio stercorigallinarum</name>
    <dbReference type="NCBI Taxonomy" id="2840704"/>
    <lineage>
        <taxon>Bacteria</taxon>
        <taxon>Pseudomonadati</taxon>
        <taxon>Pseudomonadota</taxon>
        <taxon>Gammaproteobacteria</taxon>
        <taxon>Aeromonadales</taxon>
        <taxon>Succinivibrionaceae</taxon>
        <taxon>Succinivibrionaceae incertae sedis</taxon>
        <taxon>Candidatus Avisuccinivibrio</taxon>
    </lineage>
</organism>
<dbReference type="InterPro" id="IPR018631">
    <property type="entry name" value="AAA-ATPase-like_dom"/>
</dbReference>
<sequence>MPKKSTTSDSTKINEFLKSRVPAPPNAYRNIDRTNKIFVDKTYLTAQLAQEKRLCLFNRPSGFGMSVPLQCLENYFDRDKTFFKDLKGEAFLNAEEHKAPQQVVRLDFAYITAEVPFADTGNEGKDFARELTLYINNKCEQMDIYYDLDDLADYEKRRDDPWGLSDLFGLDDDDDGDDDIWGMLFGFSKVRYPKPATMLEVLIDELKPGTALIIENFDSALFECSGSAQALKDILECLREVLTEVEKRHKKGELGFTLITGRMPWDFLLETGSYADLSRDPKYARLLGFTAAEIKEYMGPELKLAAARHFGKDSAQVTADEIEELLELMAQHFGNYCFAPGISEGLYCPADLFDYFKCGLFKDSAQGKNSGFDYSYSSDRSECYKLLGTKGLRFALARLGQLQGLGSREAVLLDVTGDSAKVQDPQNGIDPRAILYASGYYSMPLNTPDGMVQYCLPNSYAADGLLQLIHDRYLPALNNKKDQRALLFQEIINCVQEGDVPQDKPDTPQSAD</sequence>
<name>A0A9D9GQ06_9GAMM</name>
<reference evidence="2" key="2">
    <citation type="journal article" date="2021" name="PeerJ">
        <title>Extensive microbial diversity within the chicken gut microbiome revealed by metagenomics and culture.</title>
        <authorList>
            <person name="Gilroy R."/>
            <person name="Ravi A."/>
            <person name="Getino M."/>
            <person name="Pursley I."/>
            <person name="Horton D.L."/>
            <person name="Alikhan N.F."/>
            <person name="Baker D."/>
            <person name="Gharbi K."/>
            <person name="Hall N."/>
            <person name="Watson M."/>
            <person name="Adriaenssens E.M."/>
            <person name="Foster-Nyarko E."/>
            <person name="Jarju S."/>
            <person name="Secka A."/>
            <person name="Antonio M."/>
            <person name="Oren A."/>
            <person name="Chaudhuri R.R."/>
            <person name="La Ragione R."/>
            <person name="Hildebrand F."/>
            <person name="Pallen M.J."/>
        </authorList>
    </citation>
    <scope>NUCLEOTIDE SEQUENCE</scope>
    <source>
        <strain evidence="2">17213</strain>
    </source>
</reference>
<comment type="caution">
    <text evidence="2">The sequence shown here is derived from an EMBL/GenBank/DDBJ whole genome shotgun (WGS) entry which is preliminary data.</text>
</comment>
<evidence type="ECO:0000313" key="2">
    <source>
        <dbReference type="EMBL" id="MBO8415822.1"/>
    </source>
</evidence>
<reference evidence="2" key="1">
    <citation type="submission" date="2020-10" db="EMBL/GenBank/DDBJ databases">
        <authorList>
            <person name="Gilroy R."/>
        </authorList>
    </citation>
    <scope>NUCLEOTIDE SEQUENCE</scope>
    <source>
        <strain evidence="2">17213</strain>
    </source>
</reference>
<dbReference type="Pfam" id="PF09820">
    <property type="entry name" value="AAA-ATPase_like"/>
    <property type="match status" value="1"/>
</dbReference>
<dbReference type="PANTHER" id="PTHR34825:SF1">
    <property type="entry name" value="AAA-ATPASE-LIKE DOMAIN-CONTAINING PROTEIN"/>
    <property type="match status" value="1"/>
</dbReference>
<dbReference type="PANTHER" id="PTHR34825">
    <property type="entry name" value="CONSERVED PROTEIN, WITH A WEAK D-GALACTARATE DEHYDRATASE/ALTRONATE HYDROLASE DOMAIN"/>
    <property type="match status" value="1"/>
</dbReference>
<gene>
    <name evidence="2" type="ORF">IAB19_05535</name>
</gene>
<evidence type="ECO:0000313" key="3">
    <source>
        <dbReference type="Proteomes" id="UP000823631"/>
    </source>
</evidence>
<proteinExistence type="predicted"/>